<evidence type="ECO:0000313" key="5">
    <source>
        <dbReference type="Proteomes" id="UP000004508"/>
    </source>
</evidence>
<dbReference type="InterPro" id="IPR036188">
    <property type="entry name" value="FAD/NAD-bd_sf"/>
</dbReference>
<evidence type="ECO:0000259" key="3">
    <source>
        <dbReference type="Pfam" id="PF07992"/>
    </source>
</evidence>
<reference evidence="4 5" key="1">
    <citation type="journal article" date="2011" name="Stand. Genomic Sci.">
        <title>Non-contiguous finished genome sequence and contextual data of the filamentous soil bacterium Ktedonobacter racemifer type strain (SOSP1-21).</title>
        <authorList>
            <person name="Chang Y.J."/>
            <person name="Land M."/>
            <person name="Hauser L."/>
            <person name="Chertkov O."/>
            <person name="Del Rio T.G."/>
            <person name="Nolan M."/>
            <person name="Copeland A."/>
            <person name="Tice H."/>
            <person name="Cheng J.F."/>
            <person name="Lucas S."/>
            <person name="Han C."/>
            <person name="Goodwin L."/>
            <person name="Pitluck S."/>
            <person name="Ivanova N."/>
            <person name="Ovchinikova G."/>
            <person name="Pati A."/>
            <person name="Chen A."/>
            <person name="Palaniappan K."/>
            <person name="Mavromatis K."/>
            <person name="Liolios K."/>
            <person name="Brettin T."/>
            <person name="Fiebig A."/>
            <person name="Rohde M."/>
            <person name="Abt B."/>
            <person name="Goker M."/>
            <person name="Detter J.C."/>
            <person name="Woyke T."/>
            <person name="Bristow J."/>
            <person name="Eisen J.A."/>
            <person name="Markowitz V."/>
            <person name="Hugenholtz P."/>
            <person name="Kyrpides N.C."/>
            <person name="Klenk H.P."/>
            <person name="Lapidus A."/>
        </authorList>
    </citation>
    <scope>NUCLEOTIDE SEQUENCE [LARGE SCALE GENOMIC DNA]</scope>
    <source>
        <strain evidence="5">DSM 44963</strain>
    </source>
</reference>
<dbReference type="PANTHER" id="PTHR48105">
    <property type="entry name" value="THIOREDOXIN REDUCTASE 1-RELATED-RELATED"/>
    <property type="match status" value="1"/>
</dbReference>
<name>D6TWV4_KTERA</name>
<feature type="domain" description="FAD/NAD(P)-binding" evidence="3">
    <location>
        <begin position="4"/>
        <end position="147"/>
    </location>
</feature>
<sequence>MIVDCAILGGGPAGLNAALVLGRAKRSVMVFDDNRPRNAVTQETHGFLTRDGIKPHEFRALAHQEISRYPSVNMQPVRVIGLRRADNAFEITTEKGDRFFAQTVLLATGLKEILPTIAGLPDYYGKSLFSCPYCDGWELRDQPLVIISERPQTFHLVKAVWNWSHDLLVCTNGHQVLTKEQHDLLRQKGIEVVEDRITALLGKQGQLERVVFATQGERERRGGFVASQLLQASPFTEELGCQLNAMGGIITDPLGRTNIPGVYAAGDTLLAVPHQLIIAAAGGSSAAAGVNADLTEREFL</sequence>
<dbReference type="SUPFAM" id="SSF51905">
    <property type="entry name" value="FAD/NAD(P)-binding domain"/>
    <property type="match status" value="1"/>
</dbReference>
<keyword evidence="2" id="KW-0560">Oxidoreductase</keyword>
<dbReference type="PRINTS" id="PR00368">
    <property type="entry name" value="FADPNR"/>
</dbReference>
<dbReference type="InterPro" id="IPR050097">
    <property type="entry name" value="Ferredoxin-NADP_redctase_2"/>
</dbReference>
<dbReference type="Pfam" id="PF07992">
    <property type="entry name" value="Pyr_redox_2"/>
    <property type="match status" value="2"/>
</dbReference>
<evidence type="ECO:0000313" key="4">
    <source>
        <dbReference type="EMBL" id="EFH84687.1"/>
    </source>
</evidence>
<evidence type="ECO:0000256" key="1">
    <source>
        <dbReference type="ARBA" id="ARBA00022630"/>
    </source>
</evidence>
<accession>D6TWV4</accession>
<dbReference type="eggNOG" id="COG0492">
    <property type="taxonomic scope" value="Bacteria"/>
</dbReference>
<keyword evidence="5" id="KW-1185">Reference proteome</keyword>
<dbReference type="InterPro" id="IPR023753">
    <property type="entry name" value="FAD/NAD-binding_dom"/>
</dbReference>
<dbReference type="OrthoDB" id="9806179at2"/>
<protein>
    <submittedName>
        <fullName evidence="4">FAD-dependent pyridine nucleotide-disulfide oxidoreductase</fullName>
    </submittedName>
</protein>
<keyword evidence="1" id="KW-0285">Flavoprotein</keyword>
<dbReference type="AlphaFoldDB" id="D6TWV4"/>
<proteinExistence type="predicted"/>
<comment type="caution">
    <text evidence="4">The sequence shown here is derived from an EMBL/GenBank/DDBJ whole genome shotgun (WGS) entry which is preliminary data.</text>
</comment>
<feature type="domain" description="FAD/NAD(P)-binding" evidence="3">
    <location>
        <begin position="177"/>
        <end position="279"/>
    </location>
</feature>
<dbReference type="Gene3D" id="3.50.50.60">
    <property type="entry name" value="FAD/NAD(P)-binding domain"/>
    <property type="match status" value="2"/>
</dbReference>
<gene>
    <name evidence="4" type="ORF">Krac_5787</name>
</gene>
<dbReference type="Proteomes" id="UP000004508">
    <property type="component" value="Unassembled WGS sequence"/>
</dbReference>
<dbReference type="InParanoid" id="D6TWV4"/>
<dbReference type="EMBL" id="ADVG01000003">
    <property type="protein sequence ID" value="EFH84687.1"/>
    <property type="molecule type" value="Genomic_DNA"/>
</dbReference>
<dbReference type="PRINTS" id="PR00469">
    <property type="entry name" value="PNDRDTASEII"/>
</dbReference>
<evidence type="ECO:0000256" key="2">
    <source>
        <dbReference type="ARBA" id="ARBA00023002"/>
    </source>
</evidence>
<dbReference type="STRING" id="485913.Krac_5787"/>
<organism evidence="4 5">
    <name type="scientific">Ktedonobacter racemifer DSM 44963</name>
    <dbReference type="NCBI Taxonomy" id="485913"/>
    <lineage>
        <taxon>Bacteria</taxon>
        <taxon>Bacillati</taxon>
        <taxon>Chloroflexota</taxon>
        <taxon>Ktedonobacteria</taxon>
        <taxon>Ktedonobacterales</taxon>
        <taxon>Ktedonobacteraceae</taxon>
        <taxon>Ktedonobacter</taxon>
    </lineage>
</organism>
<dbReference type="RefSeq" id="WP_007916403.1">
    <property type="nucleotide sequence ID" value="NZ_ADVG01000003.1"/>
</dbReference>
<dbReference type="GO" id="GO:0016491">
    <property type="term" value="F:oxidoreductase activity"/>
    <property type="evidence" value="ECO:0007669"/>
    <property type="project" value="UniProtKB-KW"/>
</dbReference>